<evidence type="ECO:0000259" key="4">
    <source>
        <dbReference type="PROSITE" id="PS50238"/>
    </source>
</evidence>
<comment type="caution">
    <text evidence="6">The sequence shown here is derived from an EMBL/GenBank/DDBJ whole genome shotgun (WGS) entry which is preliminary data.</text>
</comment>
<dbReference type="InterPro" id="IPR002913">
    <property type="entry name" value="START_lipid-bd_dom"/>
</dbReference>
<dbReference type="InParanoid" id="A0A1V9XMB0"/>
<dbReference type="GO" id="GO:0035023">
    <property type="term" value="P:regulation of Rho protein signal transduction"/>
    <property type="evidence" value="ECO:0007669"/>
    <property type="project" value="TreeGrafter"/>
</dbReference>
<dbReference type="Gene3D" id="1.10.555.10">
    <property type="entry name" value="Rho GTPase activation protein"/>
    <property type="match status" value="1"/>
</dbReference>
<dbReference type="PANTHER" id="PTHR12659:SF7">
    <property type="entry name" value="CROSSVEINLESS C, ISOFORM C"/>
    <property type="match status" value="1"/>
</dbReference>
<gene>
    <name evidence="6" type="ORF">BIW11_00928</name>
</gene>
<organism evidence="6 7">
    <name type="scientific">Tropilaelaps mercedesae</name>
    <dbReference type="NCBI Taxonomy" id="418985"/>
    <lineage>
        <taxon>Eukaryota</taxon>
        <taxon>Metazoa</taxon>
        <taxon>Ecdysozoa</taxon>
        <taxon>Arthropoda</taxon>
        <taxon>Chelicerata</taxon>
        <taxon>Arachnida</taxon>
        <taxon>Acari</taxon>
        <taxon>Parasitiformes</taxon>
        <taxon>Mesostigmata</taxon>
        <taxon>Gamasina</taxon>
        <taxon>Dermanyssoidea</taxon>
        <taxon>Laelapidae</taxon>
        <taxon>Tropilaelaps</taxon>
    </lineage>
</organism>
<dbReference type="GO" id="GO:0007165">
    <property type="term" value="P:signal transduction"/>
    <property type="evidence" value="ECO:0007669"/>
    <property type="project" value="InterPro"/>
</dbReference>
<evidence type="ECO:0000256" key="2">
    <source>
        <dbReference type="ARBA" id="ARBA00022553"/>
    </source>
</evidence>
<dbReference type="SUPFAM" id="SSF55961">
    <property type="entry name" value="Bet v1-like"/>
    <property type="match status" value="1"/>
</dbReference>
<dbReference type="GO" id="GO:0008289">
    <property type="term" value="F:lipid binding"/>
    <property type="evidence" value="ECO:0007669"/>
    <property type="project" value="InterPro"/>
</dbReference>
<evidence type="ECO:0000256" key="3">
    <source>
        <dbReference type="SAM" id="MobiDB-lite"/>
    </source>
</evidence>
<feature type="compositionally biased region" description="Polar residues" evidence="3">
    <location>
        <begin position="191"/>
        <end position="203"/>
    </location>
</feature>
<dbReference type="Gene3D" id="3.30.530.20">
    <property type="match status" value="1"/>
</dbReference>
<name>A0A1V9XMB0_9ACAR</name>
<reference evidence="6 7" key="1">
    <citation type="journal article" date="2017" name="Gigascience">
        <title>Draft genome of the honey bee ectoparasitic mite, Tropilaelaps mercedesae, is shaped by the parasitic life history.</title>
        <authorList>
            <person name="Dong X."/>
            <person name="Armstrong S.D."/>
            <person name="Xia D."/>
            <person name="Makepeace B.L."/>
            <person name="Darby A.C."/>
            <person name="Kadowaki T."/>
        </authorList>
    </citation>
    <scope>NUCLEOTIDE SEQUENCE [LARGE SCALE GENOMIC DNA]</scope>
    <source>
        <strain evidence="6">Wuxi-XJTLU</strain>
    </source>
</reference>
<evidence type="ECO:0000313" key="7">
    <source>
        <dbReference type="Proteomes" id="UP000192247"/>
    </source>
</evidence>
<dbReference type="GO" id="GO:0005096">
    <property type="term" value="F:GTPase activator activity"/>
    <property type="evidence" value="ECO:0007669"/>
    <property type="project" value="UniProtKB-KW"/>
</dbReference>
<sequence>MEGQRMKIQFIKKKKRTHSGEIALAYRGPYDVLYHWASITFASPVFDESKLRRSGSERIRDAIIRKVDSFRRRRREARSRSPKSHKMGRPGGGEQDPSAVPPATLQAVSLPGQTPAGCLKEGQQPHSSPKFLSPKGKRRGECYDNQALLADLETCDSHSLTLHLNLNLAQPAQPEADVLGDPADTRRDSGVGSTLTRTSVGSVVGQNPPAGLVPTTWHCYPGPAVHSTLLCPDRAIPLSQLTACQHMILRKHALLRLTALMEKYSPPYKTGWAWSVPKFIKKMTTPNYKDKVTFGVPLTAHVQRSGYPLLPSIQTAMQFVASVAPRCGGIFRKPGVRSRIEKLRQLHETHALDAHLLVYESQQCYDVADMVKQYFRELPEGGLLTAKFSQTFLYIFMHIPEEHRLEALQCAVLILPDENREVLETLLCFLDEVTQASQQNGMTASNLALCFAPSIFQLSQATSPKRKRNDQLSGEREICENRAGNECLCKMIEWHQELFSASVQILQSARLALEEPTDIQSFLANETPQPLYKLHLDSCLHWLLHEVRLNKGWTQVSHPDLELAYKKVDDDYHYIRLWKCAVLVEAPPVEVLTRILRERHLWDDCLIKYRVLRRLDANTELCGFVRAEMGPHASREYLLMRTWRTDITAKGTCALIEMSVTDQDWPGFGSGYCHVSTQPSSVRAQVLASRYLVQPGGGGRSKVTHLARIDTRGRGGDWHNRSAGNIHAHHLLKMAQSFRAPSAAIQSGPLTNGQPGTGQAAGTAVLVADKEKETKL</sequence>
<dbReference type="GO" id="GO:0030036">
    <property type="term" value="P:actin cytoskeleton organization"/>
    <property type="evidence" value="ECO:0007669"/>
    <property type="project" value="TreeGrafter"/>
</dbReference>
<dbReference type="OrthoDB" id="10003330at2759"/>
<dbReference type="Pfam" id="PF01852">
    <property type="entry name" value="START"/>
    <property type="match status" value="1"/>
</dbReference>
<protein>
    <recommendedName>
        <fullName evidence="8">Rho GTPase-activating protein 7-like</fullName>
    </recommendedName>
</protein>
<feature type="domain" description="START" evidence="5">
    <location>
        <begin position="550"/>
        <end position="714"/>
    </location>
</feature>
<dbReference type="Pfam" id="PF00620">
    <property type="entry name" value="RhoGAP"/>
    <property type="match status" value="1"/>
</dbReference>
<dbReference type="Proteomes" id="UP000192247">
    <property type="component" value="Unassembled WGS sequence"/>
</dbReference>
<feature type="region of interest" description="Disordered" evidence="3">
    <location>
        <begin position="173"/>
        <end position="203"/>
    </location>
</feature>
<dbReference type="InterPro" id="IPR008936">
    <property type="entry name" value="Rho_GTPase_activation_prot"/>
</dbReference>
<accession>A0A1V9XMB0</accession>
<keyword evidence="2" id="KW-0597">Phosphoprotein</keyword>
<dbReference type="SMART" id="SM00324">
    <property type="entry name" value="RhoGAP"/>
    <property type="match status" value="1"/>
</dbReference>
<dbReference type="EMBL" id="MNPL01007620">
    <property type="protein sequence ID" value="OQR74649.1"/>
    <property type="molecule type" value="Genomic_DNA"/>
</dbReference>
<dbReference type="InterPro" id="IPR000198">
    <property type="entry name" value="RhoGAP_dom"/>
</dbReference>
<feature type="region of interest" description="Disordered" evidence="3">
    <location>
        <begin position="70"/>
        <end position="137"/>
    </location>
</feature>
<evidence type="ECO:0000259" key="5">
    <source>
        <dbReference type="PROSITE" id="PS50848"/>
    </source>
</evidence>
<dbReference type="PROSITE" id="PS50238">
    <property type="entry name" value="RHOGAP"/>
    <property type="match status" value="1"/>
</dbReference>
<dbReference type="SUPFAM" id="SSF48350">
    <property type="entry name" value="GTPase activation domain, GAP"/>
    <property type="match status" value="1"/>
</dbReference>
<dbReference type="STRING" id="418985.A0A1V9XMB0"/>
<dbReference type="SMART" id="SM00234">
    <property type="entry name" value="START"/>
    <property type="match status" value="1"/>
</dbReference>
<proteinExistence type="predicted"/>
<keyword evidence="1" id="KW-0343">GTPase activation</keyword>
<dbReference type="PANTHER" id="PTHR12659">
    <property type="entry name" value="RHO-TYPE GTPASE ACTIVATING PROTEIN"/>
    <property type="match status" value="1"/>
</dbReference>
<evidence type="ECO:0000313" key="6">
    <source>
        <dbReference type="EMBL" id="OQR74649.1"/>
    </source>
</evidence>
<dbReference type="InterPro" id="IPR023393">
    <property type="entry name" value="START-like_dom_sf"/>
</dbReference>
<keyword evidence="7" id="KW-1185">Reference proteome</keyword>
<dbReference type="PROSITE" id="PS50848">
    <property type="entry name" value="START"/>
    <property type="match status" value="1"/>
</dbReference>
<evidence type="ECO:0008006" key="8">
    <source>
        <dbReference type="Google" id="ProtNLM"/>
    </source>
</evidence>
<dbReference type="AlphaFoldDB" id="A0A1V9XMB0"/>
<evidence type="ECO:0000256" key="1">
    <source>
        <dbReference type="ARBA" id="ARBA00022468"/>
    </source>
</evidence>
<feature type="domain" description="Rho-GAP" evidence="4">
    <location>
        <begin position="296"/>
        <end position="499"/>
    </location>
</feature>
<feature type="compositionally biased region" description="Basic residues" evidence="3">
    <location>
        <begin position="71"/>
        <end position="88"/>
    </location>
</feature>